<organism evidence="2 3">
    <name type="scientific">Pycnococcus provasolii</name>
    <dbReference type="NCBI Taxonomy" id="41880"/>
    <lineage>
        <taxon>Eukaryota</taxon>
        <taxon>Viridiplantae</taxon>
        <taxon>Chlorophyta</taxon>
        <taxon>Pseudoscourfieldiophyceae</taxon>
        <taxon>Pseudoscourfieldiales</taxon>
        <taxon>Pycnococcaceae</taxon>
        <taxon>Pycnococcus</taxon>
    </lineage>
</organism>
<comment type="caution">
    <text evidence="2">The sequence shown here is derived from an EMBL/GenBank/DDBJ whole genome shotgun (WGS) entry which is preliminary data.</text>
</comment>
<evidence type="ECO:0000313" key="2">
    <source>
        <dbReference type="EMBL" id="GHP08961.1"/>
    </source>
</evidence>
<feature type="compositionally biased region" description="Low complexity" evidence="1">
    <location>
        <begin position="118"/>
        <end position="128"/>
    </location>
</feature>
<dbReference type="Proteomes" id="UP000660262">
    <property type="component" value="Unassembled WGS sequence"/>
</dbReference>
<protein>
    <submittedName>
        <fullName evidence="2">Uncharacterized protein</fullName>
    </submittedName>
</protein>
<name>A0A830HTY3_9CHLO</name>
<evidence type="ECO:0000313" key="3">
    <source>
        <dbReference type="Proteomes" id="UP000660262"/>
    </source>
</evidence>
<reference evidence="2" key="1">
    <citation type="submission" date="2020-10" db="EMBL/GenBank/DDBJ databases">
        <title>Unveiling of a novel bifunctional photoreceptor, Dualchrome1, isolated from a cosmopolitan green alga.</title>
        <authorList>
            <person name="Suzuki S."/>
            <person name="Kawachi M."/>
        </authorList>
    </citation>
    <scope>NUCLEOTIDE SEQUENCE</scope>
    <source>
        <strain evidence="2">NIES 2893</strain>
    </source>
</reference>
<dbReference type="EMBL" id="BNJQ01000023">
    <property type="protein sequence ID" value="GHP08961.1"/>
    <property type="molecule type" value="Genomic_DNA"/>
</dbReference>
<evidence type="ECO:0000256" key="1">
    <source>
        <dbReference type="SAM" id="MobiDB-lite"/>
    </source>
</evidence>
<feature type="compositionally biased region" description="Basic residues" evidence="1">
    <location>
        <begin position="70"/>
        <end position="86"/>
    </location>
</feature>
<feature type="region of interest" description="Disordered" evidence="1">
    <location>
        <begin position="66"/>
        <end position="158"/>
    </location>
</feature>
<accession>A0A830HTY3</accession>
<feature type="compositionally biased region" description="Polar residues" evidence="1">
    <location>
        <begin position="103"/>
        <end position="112"/>
    </location>
</feature>
<proteinExistence type="predicted"/>
<sequence length="336" mass="38116">MTTTQTDPHDGKCPKCPTIHTLILIWICKLDQALVWWRKLAATCKRKKCGCDKCYSKKCNKRQKQTCPKKPLKKKKNKKKKKRGSRRVAIPGVDDGGSDSFLDGNSLSSGSTGEDDVGSSSAVGVSRGSSGGRGGRNLLSVPNSASSGEMKPIEHHGTSGYKSNKCYTNLHLCKGFEATIRLTEKALKVLKKWKRKKPKNFRRDNNQYISLCKEWHEHINLYKDCVRTCRSTYGMTEKSCRKTCAQESQYKLTKILSSYYGMEARYVGTAMFNYGELHKYIEKYTDCDYNHILFPCKCKKKDGEIVIHIHKPTKYTPVYTPKKPTKTKKGKKGKRG</sequence>
<gene>
    <name evidence="2" type="ORF">PPROV_000769800</name>
</gene>
<keyword evidence="3" id="KW-1185">Reference proteome</keyword>
<dbReference type="AlphaFoldDB" id="A0A830HTY3"/>